<keyword evidence="2" id="KW-1185">Reference proteome</keyword>
<sequence>MWTWRKLLSAMERYEEKNVSILSEIKPIRTLESRICKQRLTHFGNIIIANSLEKMLKNEEGKTCNELARRIQESYYLCLCRSQARMKKEEGEQVVAAVAEKIAMTELEDDDFEVNMTSKQFPLYPHFTTLTSTSPHFCQHLPISHFPPRIGL</sequence>
<gene>
    <name evidence="1" type="ORF">LAZ67_6000543</name>
</gene>
<protein>
    <submittedName>
        <fullName evidence="1">Uncharacterized protein</fullName>
    </submittedName>
</protein>
<reference evidence="1 2" key="1">
    <citation type="submission" date="2022-01" db="EMBL/GenBank/DDBJ databases">
        <title>A chromosomal length assembly of Cordylochernes scorpioides.</title>
        <authorList>
            <person name="Zeh D."/>
            <person name="Zeh J."/>
        </authorList>
    </citation>
    <scope>NUCLEOTIDE SEQUENCE [LARGE SCALE GENOMIC DNA]</scope>
    <source>
        <strain evidence="1">IN4F17</strain>
        <tissue evidence="1">Whole Body</tissue>
    </source>
</reference>
<evidence type="ECO:0000313" key="1">
    <source>
        <dbReference type="EMBL" id="UYV68720.1"/>
    </source>
</evidence>
<organism evidence="1 2">
    <name type="scientific">Cordylochernes scorpioides</name>
    <dbReference type="NCBI Taxonomy" id="51811"/>
    <lineage>
        <taxon>Eukaryota</taxon>
        <taxon>Metazoa</taxon>
        <taxon>Ecdysozoa</taxon>
        <taxon>Arthropoda</taxon>
        <taxon>Chelicerata</taxon>
        <taxon>Arachnida</taxon>
        <taxon>Pseudoscorpiones</taxon>
        <taxon>Cheliferoidea</taxon>
        <taxon>Chernetidae</taxon>
        <taxon>Cordylochernes</taxon>
    </lineage>
</organism>
<proteinExistence type="predicted"/>
<accession>A0ABY6KMF1</accession>
<dbReference type="Proteomes" id="UP001235939">
    <property type="component" value="Chromosome 06"/>
</dbReference>
<name>A0ABY6KMF1_9ARAC</name>
<evidence type="ECO:0000313" key="2">
    <source>
        <dbReference type="Proteomes" id="UP001235939"/>
    </source>
</evidence>
<dbReference type="EMBL" id="CP092868">
    <property type="protein sequence ID" value="UYV68720.1"/>
    <property type="molecule type" value="Genomic_DNA"/>
</dbReference>